<dbReference type="EMBL" id="JAPDDT010000003">
    <property type="protein sequence ID" value="MCW1922633.1"/>
    <property type="molecule type" value="Genomic_DNA"/>
</dbReference>
<reference evidence="1 2" key="1">
    <citation type="submission" date="2022-10" db="EMBL/GenBank/DDBJ databases">
        <title>Luteolibacter arcticus strain CCTCC AB 2014275, whole genome shotgun sequencing project.</title>
        <authorList>
            <person name="Zhao G."/>
            <person name="Shen L."/>
        </authorList>
    </citation>
    <scope>NUCLEOTIDE SEQUENCE [LARGE SCALE GENOMIC DNA]</scope>
    <source>
        <strain evidence="1 2">CCTCC AB 2014275</strain>
    </source>
</reference>
<protein>
    <submittedName>
        <fullName evidence="1">DUF3150 domain-containing protein</fullName>
    </submittedName>
</protein>
<dbReference type="InterPro" id="IPR021496">
    <property type="entry name" value="DUF3150"/>
</dbReference>
<keyword evidence="2" id="KW-1185">Reference proteome</keyword>
<accession>A0ABT3GGS4</accession>
<evidence type="ECO:0000313" key="1">
    <source>
        <dbReference type="EMBL" id="MCW1922633.1"/>
    </source>
</evidence>
<dbReference type="Proteomes" id="UP001320876">
    <property type="component" value="Unassembled WGS sequence"/>
</dbReference>
<organism evidence="1 2">
    <name type="scientific">Luteolibacter arcticus</name>
    <dbReference type="NCBI Taxonomy" id="1581411"/>
    <lineage>
        <taxon>Bacteria</taxon>
        <taxon>Pseudomonadati</taxon>
        <taxon>Verrucomicrobiota</taxon>
        <taxon>Verrucomicrobiia</taxon>
        <taxon>Verrucomicrobiales</taxon>
        <taxon>Verrucomicrobiaceae</taxon>
        <taxon>Luteolibacter</taxon>
    </lineage>
</organism>
<dbReference type="RefSeq" id="WP_264486742.1">
    <property type="nucleotide sequence ID" value="NZ_JAPDDT010000003.1"/>
</dbReference>
<evidence type="ECO:0000313" key="2">
    <source>
        <dbReference type="Proteomes" id="UP001320876"/>
    </source>
</evidence>
<gene>
    <name evidence="1" type="ORF">OKA05_08710</name>
</gene>
<proteinExistence type="predicted"/>
<name>A0ABT3GGS4_9BACT</name>
<dbReference type="Pfam" id="PF11348">
    <property type="entry name" value="DUF3150"/>
    <property type="match status" value="1"/>
</dbReference>
<sequence length="338" mass="37820">MSQQYNLPLLEAVCRRGVLCATSIRFWRGCKRLNAEDLGLDPAHVSDRLIQLGHKRLIPREALSAFSLIESRAHALVESGSFPFLGGIARFVPNPRLAALVDGLDKLRDEFRDATLDFVAGYGPLRDRAMEEWREAARHLNGSAEALLITIEQSFPPAGDIAKRFGFDTRMFQVAAPESLRLEVSESIDQMEIADQRRRVAEDAGRRLQADLDGFIRESVTTLREETARLASDVLATIDGSEGGVHQRTLNRLTTFIDSFRTLNFAGDQQLETTLERFREQLLTRSAEDYRNDSTAMQSLTEGLNRLRDNAVAMVRTEGRDVLTRFGQLGGRKLAVAS</sequence>
<comment type="caution">
    <text evidence="1">The sequence shown here is derived from an EMBL/GenBank/DDBJ whole genome shotgun (WGS) entry which is preliminary data.</text>
</comment>